<keyword evidence="2" id="KW-1185">Reference proteome</keyword>
<dbReference type="Proteomes" id="UP001208017">
    <property type="component" value="Unassembled WGS sequence"/>
</dbReference>
<protein>
    <recommendedName>
        <fullName evidence="3">KTSC domain-containing protein</fullName>
    </recommendedName>
</protein>
<dbReference type="EMBL" id="JAPMLT010000017">
    <property type="protein sequence ID" value="MCX7572208.1"/>
    <property type="molecule type" value="Genomic_DNA"/>
</dbReference>
<name>A0ABT3X5N5_9BACL</name>
<organism evidence="1 2">
    <name type="scientific">Tumebacillus lacus</name>
    <dbReference type="NCBI Taxonomy" id="2995335"/>
    <lineage>
        <taxon>Bacteria</taxon>
        <taxon>Bacillati</taxon>
        <taxon>Bacillota</taxon>
        <taxon>Bacilli</taxon>
        <taxon>Bacillales</taxon>
        <taxon>Alicyclobacillaceae</taxon>
        <taxon>Tumebacillus</taxon>
    </lineage>
</organism>
<comment type="caution">
    <text evidence="1">The sequence shown here is derived from an EMBL/GenBank/DDBJ whole genome shotgun (WGS) entry which is preliminary data.</text>
</comment>
<dbReference type="RefSeq" id="WP_267153459.1">
    <property type="nucleotide sequence ID" value="NZ_JAPMLT010000017.1"/>
</dbReference>
<gene>
    <name evidence="1" type="ORF">OS242_20070</name>
</gene>
<accession>A0ABT3X5N5</accession>
<evidence type="ECO:0000313" key="1">
    <source>
        <dbReference type="EMBL" id="MCX7572208.1"/>
    </source>
</evidence>
<proteinExistence type="predicted"/>
<evidence type="ECO:0000313" key="2">
    <source>
        <dbReference type="Proteomes" id="UP001208017"/>
    </source>
</evidence>
<reference evidence="1 2" key="1">
    <citation type="submission" date="2022-11" db="EMBL/GenBank/DDBJ databases">
        <title>Study of microbial diversity in lake waters.</title>
        <authorList>
            <person name="Zhang J."/>
        </authorList>
    </citation>
    <scope>NUCLEOTIDE SEQUENCE [LARGE SCALE GENOMIC DNA]</scope>
    <source>
        <strain evidence="1 2">DT12</strain>
    </source>
</reference>
<sequence>MTEYKKGVFALYKGKEYVAATEEGTDRVFLFSKDASDVANGFVRTSFGDFEKAVGPTEINSIYQCAPFAIYQGVRVHVESIENGKAELSYHGTDQADQLVKAGFEQFDRYSYMKVVPVGEIQGFVVEKIPLLGTKLPEDLA</sequence>
<evidence type="ECO:0008006" key="3">
    <source>
        <dbReference type="Google" id="ProtNLM"/>
    </source>
</evidence>